<dbReference type="EMBL" id="BJYT01000002">
    <property type="protein sequence ID" value="GEO08220.1"/>
    <property type="molecule type" value="Genomic_DNA"/>
</dbReference>
<dbReference type="Proteomes" id="UP000321513">
    <property type="component" value="Unassembled WGS sequence"/>
</dbReference>
<accession>A0A512B8D7</accession>
<reference evidence="1 2" key="1">
    <citation type="submission" date="2019-07" db="EMBL/GenBank/DDBJ databases">
        <title>Whole genome shotgun sequence of Segetibacter aerophilus NBRC 106135.</title>
        <authorList>
            <person name="Hosoyama A."/>
            <person name="Uohara A."/>
            <person name="Ohji S."/>
            <person name="Ichikawa N."/>
        </authorList>
    </citation>
    <scope>NUCLEOTIDE SEQUENCE [LARGE SCALE GENOMIC DNA]</scope>
    <source>
        <strain evidence="1 2">NBRC 106135</strain>
    </source>
</reference>
<name>A0A512B8D7_9BACT</name>
<organism evidence="1 2">
    <name type="scientific">Segetibacter aerophilus</name>
    <dbReference type="NCBI Taxonomy" id="670293"/>
    <lineage>
        <taxon>Bacteria</taxon>
        <taxon>Pseudomonadati</taxon>
        <taxon>Bacteroidota</taxon>
        <taxon>Chitinophagia</taxon>
        <taxon>Chitinophagales</taxon>
        <taxon>Chitinophagaceae</taxon>
        <taxon>Segetibacter</taxon>
    </lineage>
</organism>
<comment type="caution">
    <text evidence="1">The sequence shown here is derived from an EMBL/GenBank/DDBJ whole genome shotgun (WGS) entry which is preliminary data.</text>
</comment>
<proteinExistence type="predicted"/>
<gene>
    <name evidence="1" type="ORF">SAE01_07160</name>
</gene>
<evidence type="ECO:0000313" key="2">
    <source>
        <dbReference type="Proteomes" id="UP000321513"/>
    </source>
</evidence>
<dbReference type="NCBIfam" id="TIGR04183">
    <property type="entry name" value="Por_Secre_tail"/>
    <property type="match status" value="1"/>
</dbReference>
<keyword evidence="2" id="KW-1185">Reference proteome</keyword>
<evidence type="ECO:0000313" key="1">
    <source>
        <dbReference type="EMBL" id="GEO08220.1"/>
    </source>
</evidence>
<dbReference type="InterPro" id="IPR026444">
    <property type="entry name" value="Secre_tail"/>
</dbReference>
<dbReference type="AlphaFoldDB" id="A0A512B8D7"/>
<protein>
    <submittedName>
        <fullName evidence="1">Uncharacterized protein</fullName>
    </submittedName>
</protein>
<sequence>MLAFLCSTLFSYSLSAQKSAAKCEDFTAKVTNGSVLNLCSGSSISLAAEPAISGYTFQWQVQTNAGGPFMSIPGATGATYAVNNLGAYRVYITTGSCVDTSGITSVIRITPEGGKIVAATKTTICQGEPGGLIEGNQVPGADVGIITYSWERNEANSGWTTINDASTQNFTATHIFKTTSFRRVSNDNCGNKAYSNIVTLLTAPDVISGLISPKSQTITAGATPSTITSGSAPSGGSGSFSYQWQSSLYENATFTNIAGATSADYSPGPLTQTTFYKRIATDLRCYTTAATSVATIFVVNAPLLPGTYTLNSSCFYKDYPLTTPIRLTTNNAPTGGVPPYKVEWQSSTDDKNFVIIPNQSGGVYEVGPLTQSTYFRKKVTDAAGSIAYTGSEKITMVETPLTGGSIKAASNVACLGSSPAEISSTGSPTGYGEGLYYQWQYMNTSSGGWKDFVGQIRASFTPEPITEKTTFRRLAIDQCGANKRSVASNEVTIDIRPALIAGDIEPTSQTIRSGRTPVPLKSVADPSGGTGSYTIAWENADLAVGPWATIPSQVAVSYQPPALTKSAYYRRAVTDNNCLATKYTYVVEVYLNTAPPIDPCHLGGSQCVFPGHKPGAIDGGNMKVTGGVPPYTYTWETKAITAGLWKVISGATSEGYQPESISQSTQYRRKVIDAVGDFAYSDPFTIEYHTAALVPGSIAIKSSHIVCAGSAAGLIESISGVSGYGENPLYQWQMKKEGGDWINIAGANEETYQPVNITARTYFRRVVTDACGGVIRTATSNEVIYDLPVMVKLHAGLVDGPFITCAGTAPGTIKSVLDACGGGSSLHYRWEMLQGGSWQMIAGETSASYTPGPINENTTYRRRVYDDCGNLGFSNAVEIFVYPPIEPGVIGTATQLVCLNQAPEKIRLMTNCHYTDGAVTYQWQTSTSTSGAWSNITGATTSEYQPNASPVNMYFRLMVRSTTCAAVAYTNVASVLVNTGCSAANARVTPTSSEIKVYPNPLTGNSIKVEGDLKGKVSVRLLNAEGRAIPTTVSQQGSGLMNVFIPGVRSTGVYVLTIADEKASWTKKIVIQ</sequence>
<dbReference type="Gene3D" id="2.60.40.2700">
    <property type="match status" value="4"/>
</dbReference>